<sequence>MTNGFGWTVKWNQCSTKTCATELPVMGPCKMIWEVPGRMLSGPGVAGRRAGRTFITPVSGAAGASTCAPTERALLMMGPAEVGALLGAIPPHPAAPSRAPPLLASWLAAAAAAAAAAYSRNYQLL</sequence>
<protein>
    <submittedName>
        <fullName evidence="1">Uncharacterized protein</fullName>
    </submittedName>
</protein>
<dbReference type="KEGG" id="vcn:VOLCADRAFT_100930"/>
<dbReference type="InParanoid" id="D8ULC8"/>
<keyword evidence="2" id="KW-1185">Reference proteome</keyword>
<dbReference type="EMBL" id="GL378549">
    <property type="protein sequence ID" value="EFJ39471.1"/>
    <property type="molecule type" value="Genomic_DNA"/>
</dbReference>
<dbReference type="AlphaFoldDB" id="D8ULC8"/>
<dbReference type="Proteomes" id="UP000001058">
    <property type="component" value="Unassembled WGS sequence"/>
</dbReference>
<accession>D8ULC8</accession>
<reference evidence="1 2" key="1">
    <citation type="journal article" date="2010" name="Science">
        <title>Genomic analysis of organismal complexity in the multicellular green alga Volvox carteri.</title>
        <authorList>
            <person name="Prochnik S.E."/>
            <person name="Umen J."/>
            <person name="Nedelcu A.M."/>
            <person name="Hallmann A."/>
            <person name="Miller S.M."/>
            <person name="Nishii I."/>
            <person name="Ferris P."/>
            <person name="Kuo A."/>
            <person name="Mitros T."/>
            <person name="Fritz-Laylin L.K."/>
            <person name="Hellsten U."/>
            <person name="Chapman J."/>
            <person name="Simakov O."/>
            <person name="Rensing S.A."/>
            <person name="Terry A."/>
            <person name="Pangilinan J."/>
            <person name="Kapitonov V."/>
            <person name="Jurka J."/>
            <person name="Salamov A."/>
            <person name="Shapiro H."/>
            <person name="Schmutz J."/>
            <person name="Grimwood J."/>
            <person name="Lindquist E."/>
            <person name="Lucas S."/>
            <person name="Grigoriev I.V."/>
            <person name="Schmitt R."/>
            <person name="Kirk D."/>
            <person name="Rokhsar D.S."/>
        </authorList>
    </citation>
    <scope>NUCLEOTIDE SEQUENCE [LARGE SCALE GENOMIC DNA]</scope>
    <source>
        <strain evidence="2">f. Nagariensis / Eve</strain>
    </source>
</reference>
<proteinExistence type="predicted"/>
<organism evidence="2">
    <name type="scientific">Volvox carteri f. nagariensis</name>
    <dbReference type="NCBI Taxonomy" id="3068"/>
    <lineage>
        <taxon>Eukaryota</taxon>
        <taxon>Viridiplantae</taxon>
        <taxon>Chlorophyta</taxon>
        <taxon>core chlorophytes</taxon>
        <taxon>Chlorophyceae</taxon>
        <taxon>CS clade</taxon>
        <taxon>Chlamydomonadales</taxon>
        <taxon>Volvocaceae</taxon>
        <taxon>Volvox</taxon>
    </lineage>
</organism>
<evidence type="ECO:0000313" key="1">
    <source>
        <dbReference type="EMBL" id="EFJ39471.1"/>
    </source>
</evidence>
<dbReference type="RefSeq" id="XP_002959464.1">
    <property type="nucleotide sequence ID" value="XM_002959418.1"/>
</dbReference>
<dbReference type="GeneID" id="9621308"/>
<gene>
    <name evidence="1" type="ORF">VOLCADRAFT_100930</name>
</gene>
<evidence type="ECO:0000313" key="2">
    <source>
        <dbReference type="Proteomes" id="UP000001058"/>
    </source>
</evidence>
<name>D8ULC8_VOLCA</name>